<comment type="caution">
    <text evidence="2">The sequence shown here is derived from an EMBL/GenBank/DDBJ whole genome shotgun (WGS) entry which is preliminary data.</text>
</comment>
<evidence type="ECO:0000313" key="3">
    <source>
        <dbReference type="Proteomes" id="UP001231189"/>
    </source>
</evidence>
<dbReference type="GO" id="GO:0004843">
    <property type="term" value="F:cysteine-type deubiquitinase activity"/>
    <property type="evidence" value="ECO:0007669"/>
    <property type="project" value="TreeGrafter"/>
</dbReference>
<dbReference type="Pfam" id="PF10275">
    <property type="entry name" value="Peptidase_C65"/>
    <property type="match status" value="1"/>
</dbReference>
<evidence type="ECO:0000256" key="1">
    <source>
        <dbReference type="SAM" id="MobiDB-lite"/>
    </source>
</evidence>
<dbReference type="Proteomes" id="UP001231189">
    <property type="component" value="Unassembled WGS sequence"/>
</dbReference>
<dbReference type="GO" id="GO:0043130">
    <property type="term" value="F:ubiquitin binding"/>
    <property type="evidence" value="ECO:0007669"/>
    <property type="project" value="TreeGrafter"/>
</dbReference>
<feature type="region of interest" description="Disordered" evidence="1">
    <location>
        <begin position="1"/>
        <end position="135"/>
    </location>
</feature>
<name>A0AAD8RA41_LOLMU</name>
<keyword evidence="3" id="KW-1185">Reference proteome</keyword>
<dbReference type="InterPro" id="IPR038765">
    <property type="entry name" value="Papain-like_cys_pep_sf"/>
</dbReference>
<dbReference type="InterPro" id="IPR042467">
    <property type="entry name" value="Peptidase_C65_otubain_sub2"/>
</dbReference>
<feature type="compositionally biased region" description="Low complexity" evidence="1">
    <location>
        <begin position="103"/>
        <end position="130"/>
    </location>
</feature>
<sequence length="365" mass="40987">MKSGSGIEPEDRIQEPVHGHRQRQRQDSYAATPPSDGAPSPVAADGGADASSPSPLPAARVDLPQERFHEQAGGGSRDTHGSSSAAAWVGPDDIPFLAPPAPRSAGSSPSTPSPDGASAFGAGASSSATGRGKGVKWRHPVVVPKEAKRPFDSKLVFEQLVREQAAINEAHIQWAEREEEEKKKKKPVEQVKSSHAKKALWSKFKNYFTRKRKIVDREGRRIYSEHVGHQTIPITEVGNYYRVTEDMAIRVNLDAYSRFRLVHGDGECFYRSFIFSYLEQVLDRQDTYEEHRLLDAVKRVSTQHTNLGWTSEFCRSYKEMHNCLTVVACHQSFTYCWHKLEFEVYCKVNNPIPMNLKRNLLAKEQ</sequence>
<dbReference type="Gene3D" id="1.20.1300.20">
    <property type="entry name" value="Peptidase C65 Otubain, subdomain 2"/>
    <property type="match status" value="1"/>
</dbReference>
<dbReference type="PANTHER" id="PTHR12931">
    <property type="entry name" value="UBIQUITIN THIOLESTERASE PROTEIN OTUB"/>
    <property type="match status" value="1"/>
</dbReference>
<dbReference type="InterPro" id="IPR019400">
    <property type="entry name" value="Peptidase_C65_otubain"/>
</dbReference>
<dbReference type="AlphaFoldDB" id="A0AAD8RA41"/>
<protein>
    <recommendedName>
        <fullName evidence="4">Ubiquitinyl hydrolase 1</fullName>
    </recommendedName>
</protein>
<organism evidence="2 3">
    <name type="scientific">Lolium multiflorum</name>
    <name type="common">Italian ryegrass</name>
    <name type="synonym">Lolium perenne subsp. multiflorum</name>
    <dbReference type="NCBI Taxonomy" id="4521"/>
    <lineage>
        <taxon>Eukaryota</taxon>
        <taxon>Viridiplantae</taxon>
        <taxon>Streptophyta</taxon>
        <taxon>Embryophyta</taxon>
        <taxon>Tracheophyta</taxon>
        <taxon>Spermatophyta</taxon>
        <taxon>Magnoliopsida</taxon>
        <taxon>Liliopsida</taxon>
        <taxon>Poales</taxon>
        <taxon>Poaceae</taxon>
        <taxon>BOP clade</taxon>
        <taxon>Pooideae</taxon>
        <taxon>Poodae</taxon>
        <taxon>Poeae</taxon>
        <taxon>Poeae Chloroplast Group 2 (Poeae type)</taxon>
        <taxon>Loliodinae</taxon>
        <taxon>Loliinae</taxon>
        <taxon>Lolium</taxon>
    </lineage>
</organism>
<evidence type="ECO:0008006" key="4">
    <source>
        <dbReference type="Google" id="ProtNLM"/>
    </source>
</evidence>
<gene>
    <name evidence="2" type="ORF">QYE76_022603</name>
</gene>
<proteinExistence type="predicted"/>
<reference evidence="2" key="1">
    <citation type="submission" date="2023-07" db="EMBL/GenBank/DDBJ databases">
        <title>A chromosome-level genome assembly of Lolium multiflorum.</title>
        <authorList>
            <person name="Chen Y."/>
            <person name="Copetti D."/>
            <person name="Kolliker R."/>
            <person name="Studer B."/>
        </authorList>
    </citation>
    <scope>NUCLEOTIDE SEQUENCE</scope>
    <source>
        <strain evidence="2">02402/16</strain>
        <tissue evidence="2">Leaf</tissue>
    </source>
</reference>
<dbReference type="GO" id="GO:0071108">
    <property type="term" value="P:protein K48-linked deubiquitination"/>
    <property type="evidence" value="ECO:0007669"/>
    <property type="project" value="TreeGrafter"/>
</dbReference>
<feature type="compositionally biased region" description="Basic and acidic residues" evidence="1">
    <location>
        <begin position="9"/>
        <end position="18"/>
    </location>
</feature>
<dbReference type="SUPFAM" id="SSF54001">
    <property type="entry name" value="Cysteine proteinases"/>
    <property type="match status" value="1"/>
</dbReference>
<feature type="compositionally biased region" description="Low complexity" evidence="1">
    <location>
        <begin position="37"/>
        <end position="59"/>
    </location>
</feature>
<accession>A0AAD8RA41</accession>
<dbReference type="PANTHER" id="PTHR12931:SF17">
    <property type="entry name" value="OS02G0521500 PROTEIN"/>
    <property type="match status" value="1"/>
</dbReference>
<dbReference type="EMBL" id="JAUUTY010000006">
    <property type="protein sequence ID" value="KAK1617086.1"/>
    <property type="molecule type" value="Genomic_DNA"/>
</dbReference>
<dbReference type="GO" id="GO:0005634">
    <property type="term" value="C:nucleus"/>
    <property type="evidence" value="ECO:0007669"/>
    <property type="project" value="TreeGrafter"/>
</dbReference>
<evidence type="ECO:0000313" key="2">
    <source>
        <dbReference type="EMBL" id="KAK1617086.1"/>
    </source>
</evidence>